<dbReference type="InterPro" id="IPR036866">
    <property type="entry name" value="RibonucZ/Hydroxyglut_hydro"/>
</dbReference>
<keyword evidence="3" id="KW-0269">Exonuclease</keyword>
<feature type="region of interest" description="Disordered" evidence="4">
    <location>
        <begin position="590"/>
        <end position="614"/>
    </location>
</feature>
<dbReference type="GO" id="GO:0000723">
    <property type="term" value="P:telomere maintenance"/>
    <property type="evidence" value="ECO:0007669"/>
    <property type="project" value="TreeGrafter"/>
</dbReference>
<evidence type="ECO:0000256" key="2">
    <source>
        <dbReference type="ARBA" id="ARBA00022801"/>
    </source>
</evidence>
<keyword evidence="6" id="KW-1185">Reference proteome</keyword>
<dbReference type="EMBL" id="JAVHNQ010000009">
    <property type="protein sequence ID" value="KAK6338657.1"/>
    <property type="molecule type" value="Genomic_DNA"/>
</dbReference>
<accession>A0AAV9UC91</accession>
<keyword evidence="2" id="KW-0378">Hydrolase</keyword>
<keyword evidence="1" id="KW-0540">Nuclease</keyword>
<feature type="compositionally biased region" description="Low complexity" evidence="4">
    <location>
        <begin position="519"/>
        <end position="532"/>
    </location>
</feature>
<dbReference type="GO" id="GO:0006303">
    <property type="term" value="P:double-strand break repair via nonhomologous end joining"/>
    <property type="evidence" value="ECO:0007669"/>
    <property type="project" value="TreeGrafter"/>
</dbReference>
<sequence length="739" mass="83926">MSTFNGIVKEFPQIQFDYFRKVDGQQPSLANFLSHIHSDHLLGLAGKSYRAPFIYCSAATKNLLLKLERRLHRLNYAKKLVESHEYSYLDFAKRERILRELPLETPTEIELCPGYTIRVTLFDANHCPGSTMFLVEGNDKAVLYTGDIRAEPWWLEKLKRNPILLPYCRGIKVLDCLYLDTTHASFEASHLSFSPKADGIADLLATVAKYPPTTIFHLNTWTTGYEDAWVALAAHFNAQIHLDDYRLRLYNAISKKEEWEHGPYLLGDSMSDSVLTDDRTVRFHSCERWLECEVRDRARKDGQLVEISPLVAKYRDPAGVEYLLREPGEGGSNIDANAVDEVSGELLLEIAASFKDHELQTLIREIGVKPGFTLPLSAPAPEANMTLDKFIQLLKQNLEALLKARQQEQLKTKNISLERDRGALPSWFGFACSRHSSFGELQELVKTFGPRDVYPCVAAEGSWYQKDSIRKLFGRFCRGDTFAFDVERDLDRESIIPSKRQQEEIDLEEQRAAGMEEASQQAQSQQCSSQDSFHGGTTQADDTTMWRRNANRDDAPVPTFPQGETQLDPYDPDIRAKVAKALEEGRALSKSIMGSESGSGQDGLDRRQPASLTHQEKEEGIALVLSDNGGYKSFTSPRKRPAPQVPAPAPVSRPLFQPLRYSQMSTTASTMSSRRNITLDESDQMDCSQDSLEDQSLDELDRNEVRDVMRAVDDGQWHGRSRDLYFNTVRWRYQLEEEL</sequence>
<dbReference type="AlphaFoldDB" id="A0AAV9UC91"/>
<proteinExistence type="predicted"/>
<evidence type="ECO:0000256" key="3">
    <source>
        <dbReference type="ARBA" id="ARBA00022839"/>
    </source>
</evidence>
<name>A0AAV9UC91_9PEZI</name>
<dbReference type="Proteomes" id="UP001375240">
    <property type="component" value="Unassembled WGS sequence"/>
</dbReference>
<feature type="region of interest" description="Disordered" evidence="4">
    <location>
        <begin position="628"/>
        <end position="653"/>
    </location>
</feature>
<dbReference type="Gene3D" id="3.60.15.10">
    <property type="entry name" value="Ribonuclease Z/Hydroxyacylglutathione hydrolase-like"/>
    <property type="match status" value="1"/>
</dbReference>
<dbReference type="GO" id="GO:0036297">
    <property type="term" value="P:interstrand cross-link repair"/>
    <property type="evidence" value="ECO:0007669"/>
    <property type="project" value="TreeGrafter"/>
</dbReference>
<evidence type="ECO:0000256" key="4">
    <source>
        <dbReference type="SAM" id="MobiDB-lite"/>
    </source>
</evidence>
<protein>
    <recommendedName>
        <fullName evidence="7">DNA repair metallo-beta-lactamase domain-containing protein</fullName>
    </recommendedName>
</protein>
<dbReference type="GO" id="GO:0003684">
    <property type="term" value="F:damaged DNA binding"/>
    <property type="evidence" value="ECO:0007669"/>
    <property type="project" value="TreeGrafter"/>
</dbReference>
<feature type="region of interest" description="Disordered" evidence="4">
    <location>
        <begin position="510"/>
        <end position="570"/>
    </location>
</feature>
<evidence type="ECO:0008006" key="7">
    <source>
        <dbReference type="Google" id="ProtNLM"/>
    </source>
</evidence>
<organism evidence="5 6">
    <name type="scientific">Orbilia brochopaga</name>
    <dbReference type="NCBI Taxonomy" id="3140254"/>
    <lineage>
        <taxon>Eukaryota</taxon>
        <taxon>Fungi</taxon>
        <taxon>Dikarya</taxon>
        <taxon>Ascomycota</taxon>
        <taxon>Pezizomycotina</taxon>
        <taxon>Orbiliomycetes</taxon>
        <taxon>Orbiliales</taxon>
        <taxon>Orbiliaceae</taxon>
        <taxon>Orbilia</taxon>
    </lineage>
</organism>
<dbReference type="GO" id="GO:0035312">
    <property type="term" value="F:5'-3' DNA exonuclease activity"/>
    <property type="evidence" value="ECO:0007669"/>
    <property type="project" value="TreeGrafter"/>
</dbReference>
<feature type="compositionally biased region" description="Basic and acidic residues" evidence="4">
    <location>
        <begin position="603"/>
        <end position="614"/>
    </location>
</feature>
<comment type="caution">
    <text evidence="5">The sequence shown here is derived from an EMBL/GenBank/DDBJ whole genome shotgun (WGS) entry which is preliminary data.</text>
</comment>
<evidence type="ECO:0000256" key="1">
    <source>
        <dbReference type="ARBA" id="ARBA00022722"/>
    </source>
</evidence>
<dbReference type="PANTHER" id="PTHR23240:SF8">
    <property type="entry name" value="PROTEIN ARTEMIS"/>
    <property type="match status" value="1"/>
</dbReference>
<dbReference type="SUPFAM" id="SSF56281">
    <property type="entry name" value="Metallo-hydrolase/oxidoreductase"/>
    <property type="match status" value="1"/>
</dbReference>
<evidence type="ECO:0000313" key="5">
    <source>
        <dbReference type="EMBL" id="KAK6338657.1"/>
    </source>
</evidence>
<gene>
    <name evidence="5" type="ORF">TWF696_009468</name>
</gene>
<reference evidence="5 6" key="1">
    <citation type="submission" date="2019-10" db="EMBL/GenBank/DDBJ databases">
        <authorList>
            <person name="Palmer J.M."/>
        </authorList>
    </citation>
    <scope>NUCLEOTIDE SEQUENCE [LARGE SCALE GENOMIC DNA]</scope>
    <source>
        <strain evidence="5 6">TWF696</strain>
    </source>
</reference>
<dbReference type="PANTHER" id="PTHR23240">
    <property type="entry name" value="DNA CROSS-LINK REPAIR PROTEIN PSO2/SNM1-RELATED"/>
    <property type="match status" value="1"/>
</dbReference>
<evidence type="ECO:0000313" key="6">
    <source>
        <dbReference type="Proteomes" id="UP001375240"/>
    </source>
</evidence>